<dbReference type="EMBL" id="CP033578">
    <property type="protein sequence ID" value="AYV23685.1"/>
    <property type="molecule type" value="Genomic_DNA"/>
</dbReference>
<dbReference type="GeneID" id="64089584"/>
<reference evidence="3 4" key="1">
    <citation type="submission" date="2018-11" db="EMBL/GenBank/DDBJ databases">
        <title>Complete Genome Sequence of Vbrio mediterranei 117-T6: a Potential Pathogen Bacteria Isolated from the Conchocelis of Pyropia.</title>
        <authorList>
            <person name="Liu Q."/>
        </authorList>
    </citation>
    <scope>NUCLEOTIDE SEQUENCE [LARGE SCALE GENOMIC DNA]</scope>
    <source>
        <strain evidence="3 4">117-T6</strain>
    </source>
</reference>
<proteinExistence type="inferred from homology"/>
<name>A0A3G4VH42_9VIBR</name>
<evidence type="ECO:0000256" key="2">
    <source>
        <dbReference type="ARBA" id="ARBA00022729"/>
    </source>
</evidence>
<sequence length="177" mass="19309">MFNKKLIAAAVAVQAISGIAMANDLPFVEHPAGEPVEMNGMEIAAVYLKPVTMEPQGMMRAASKSEVHLEADIHALKGNKNGFAAGEWIPYLTISYTLKNMDTGKTQEGTFMPMVAADGPHYGSNINMLGVGNYKLTFHIDPPSKAGLLRHTDEETGVGRWFKPFDASYEFKYVGIN</sequence>
<dbReference type="InterPro" id="IPR018470">
    <property type="entry name" value="Metal-bd_Tp34-typ"/>
</dbReference>
<evidence type="ECO:0000313" key="3">
    <source>
        <dbReference type="EMBL" id="AYV23685.1"/>
    </source>
</evidence>
<dbReference type="Proteomes" id="UP000279760">
    <property type="component" value="Chromosome 2"/>
</dbReference>
<accession>A0A3G4VH42</accession>
<dbReference type="Gene3D" id="2.60.40.2480">
    <property type="entry name" value="Periplasmic metal-binding protein Tp34-type"/>
    <property type="match status" value="1"/>
</dbReference>
<gene>
    <name evidence="3" type="ORF">ECB94_20595</name>
</gene>
<dbReference type="Pfam" id="PF10634">
    <property type="entry name" value="Iron_transport"/>
    <property type="match status" value="1"/>
</dbReference>
<protein>
    <submittedName>
        <fullName evidence="3">Iron transporter</fullName>
    </submittedName>
</protein>
<evidence type="ECO:0000313" key="4">
    <source>
        <dbReference type="Proteomes" id="UP000279760"/>
    </source>
</evidence>
<keyword evidence="2" id="KW-0732">Signal</keyword>
<dbReference type="RefSeq" id="WP_006069796.1">
    <property type="nucleotide sequence ID" value="NZ_CP033578.1"/>
</dbReference>
<dbReference type="PIRSF" id="PIRSF017018">
    <property type="entry name" value="Tp34"/>
    <property type="match status" value="1"/>
</dbReference>
<dbReference type="InterPro" id="IPR038482">
    <property type="entry name" value="Tp34-type_sf"/>
</dbReference>
<dbReference type="AlphaFoldDB" id="A0A3G4VH42"/>
<evidence type="ECO:0000256" key="1">
    <source>
        <dbReference type="ARBA" id="ARBA00010013"/>
    </source>
</evidence>
<comment type="similarity">
    <text evidence="1">Belongs to the UPF0423 family.</text>
</comment>
<organism evidence="3 4">
    <name type="scientific">Vibrio mediterranei</name>
    <dbReference type="NCBI Taxonomy" id="689"/>
    <lineage>
        <taxon>Bacteria</taxon>
        <taxon>Pseudomonadati</taxon>
        <taxon>Pseudomonadota</taxon>
        <taxon>Gammaproteobacteria</taxon>
        <taxon>Vibrionales</taxon>
        <taxon>Vibrionaceae</taxon>
        <taxon>Vibrio</taxon>
    </lineage>
</organism>